<keyword evidence="2" id="KW-1185">Reference proteome</keyword>
<organism evidence="1 2">
    <name type="scientific">Tagetes erecta</name>
    <name type="common">African marigold</name>
    <dbReference type="NCBI Taxonomy" id="13708"/>
    <lineage>
        <taxon>Eukaryota</taxon>
        <taxon>Viridiplantae</taxon>
        <taxon>Streptophyta</taxon>
        <taxon>Embryophyta</taxon>
        <taxon>Tracheophyta</taxon>
        <taxon>Spermatophyta</taxon>
        <taxon>Magnoliopsida</taxon>
        <taxon>eudicotyledons</taxon>
        <taxon>Gunneridae</taxon>
        <taxon>Pentapetalae</taxon>
        <taxon>asterids</taxon>
        <taxon>campanulids</taxon>
        <taxon>Asterales</taxon>
        <taxon>Asteraceae</taxon>
        <taxon>Asteroideae</taxon>
        <taxon>Heliantheae alliance</taxon>
        <taxon>Tageteae</taxon>
        <taxon>Tagetes</taxon>
    </lineage>
</organism>
<evidence type="ECO:0000313" key="1">
    <source>
        <dbReference type="EMBL" id="KAK1418791.1"/>
    </source>
</evidence>
<evidence type="ECO:0000313" key="2">
    <source>
        <dbReference type="Proteomes" id="UP001229421"/>
    </source>
</evidence>
<gene>
    <name evidence="1" type="ORF">QVD17_27938</name>
</gene>
<proteinExistence type="predicted"/>
<dbReference type="InterPro" id="IPR018881">
    <property type="entry name" value="C2orf69_mit"/>
</dbReference>
<accession>A0AAD8KCG5</accession>
<dbReference type="AlphaFoldDB" id="A0AAD8KCG5"/>
<comment type="caution">
    <text evidence="1">The sequence shown here is derived from an EMBL/GenBank/DDBJ whole genome shotgun (WGS) entry which is preliminary data.</text>
</comment>
<name>A0AAD8KCG5_TARER</name>
<protein>
    <submittedName>
        <fullName evidence="1">Uncharacterized protein</fullName>
    </submittedName>
</protein>
<dbReference type="Proteomes" id="UP001229421">
    <property type="component" value="Unassembled WGS sequence"/>
</dbReference>
<dbReference type="PANTHER" id="PTHR31296:SF1">
    <property type="entry name" value="MITOCHONDRIAL PROTEIN C2ORF69"/>
    <property type="match status" value="1"/>
</dbReference>
<reference evidence="1" key="1">
    <citation type="journal article" date="2023" name="bioRxiv">
        <title>Improved chromosome-level genome assembly for marigold (Tagetes erecta).</title>
        <authorList>
            <person name="Jiang F."/>
            <person name="Yuan L."/>
            <person name="Wang S."/>
            <person name="Wang H."/>
            <person name="Xu D."/>
            <person name="Wang A."/>
            <person name="Fan W."/>
        </authorList>
    </citation>
    <scope>NUCLEOTIDE SEQUENCE</scope>
    <source>
        <strain evidence="1">WSJ</strain>
        <tissue evidence="1">Leaf</tissue>
    </source>
</reference>
<sequence length="359" mass="39210">MVECVGLNPSVEQEKVGLCLLIGSTSNRIDPNLTEIASCSGQAVMARWSGLLKVPLFPGSRSHYKVAASLCISPSSQNPIVPSMNAIFFNGDRVRGTGNPVIEKLSDLETIAEIIVSKLGENCNAWVIEASKFNGPFAVYKDFIPSVNQWGEPESYDPSGNSASTSTVSLLSSCLKEVKNTVSSRNDEPCGSEALGSCLSHPKTILFGFSKGGTVINQLVTELAFSEVKTNIVSSQHEPNIIPTSKESLLNSITEIHYVDVGLNSTGAYITDQDVIERISNRISERPLGLRFVLHGTPRQWRDSMRAWVGKEKDTMVNLLDVESHKSGGKLSLCERLYFGDKPANMQMHFEVIEHMDIS</sequence>
<dbReference type="PANTHER" id="PTHR31296">
    <property type="entry name" value="UPF0565 PROTEIN C2ORF69"/>
    <property type="match status" value="1"/>
</dbReference>
<dbReference type="EMBL" id="JAUHHV010000007">
    <property type="protein sequence ID" value="KAK1418791.1"/>
    <property type="molecule type" value="Genomic_DNA"/>
</dbReference>
<dbReference type="GO" id="GO:0005739">
    <property type="term" value="C:mitochondrion"/>
    <property type="evidence" value="ECO:0007669"/>
    <property type="project" value="TreeGrafter"/>
</dbReference>
<dbReference type="Pfam" id="PF10561">
    <property type="entry name" value="C2orf69"/>
    <property type="match status" value="1"/>
</dbReference>